<accession>A0ABR1K8K3</accession>
<dbReference type="Proteomes" id="UP001363622">
    <property type="component" value="Unassembled WGS sequence"/>
</dbReference>
<gene>
    <name evidence="2" type="ORF">IWZ03DRAFT_418964</name>
</gene>
<comment type="caution">
    <text evidence="2">The sequence shown here is derived from an EMBL/GenBank/DDBJ whole genome shotgun (WGS) entry which is preliminary data.</text>
</comment>
<evidence type="ECO:0000256" key="1">
    <source>
        <dbReference type="SAM" id="MobiDB-lite"/>
    </source>
</evidence>
<feature type="compositionally biased region" description="Acidic residues" evidence="1">
    <location>
        <begin position="191"/>
        <end position="210"/>
    </location>
</feature>
<proteinExistence type="predicted"/>
<organism evidence="2 3">
    <name type="scientific">Phyllosticta citriasiana</name>
    <dbReference type="NCBI Taxonomy" id="595635"/>
    <lineage>
        <taxon>Eukaryota</taxon>
        <taxon>Fungi</taxon>
        <taxon>Dikarya</taxon>
        <taxon>Ascomycota</taxon>
        <taxon>Pezizomycotina</taxon>
        <taxon>Dothideomycetes</taxon>
        <taxon>Dothideomycetes incertae sedis</taxon>
        <taxon>Botryosphaeriales</taxon>
        <taxon>Phyllostictaceae</taxon>
        <taxon>Phyllosticta</taxon>
    </lineage>
</organism>
<evidence type="ECO:0000313" key="2">
    <source>
        <dbReference type="EMBL" id="KAK7509842.1"/>
    </source>
</evidence>
<evidence type="ECO:0000313" key="3">
    <source>
        <dbReference type="Proteomes" id="UP001363622"/>
    </source>
</evidence>
<reference evidence="2 3" key="1">
    <citation type="submission" date="2024-04" db="EMBL/GenBank/DDBJ databases">
        <title>Phyllosticta paracitricarpa is synonymous to the EU quarantine fungus P. citricarpa based on phylogenomic analyses.</title>
        <authorList>
            <consortium name="Lawrence Berkeley National Laboratory"/>
            <person name="Van Ingen-Buijs V.A."/>
            <person name="Van Westerhoven A.C."/>
            <person name="Haridas S."/>
            <person name="Skiadas P."/>
            <person name="Martin F."/>
            <person name="Groenewald J.Z."/>
            <person name="Crous P.W."/>
            <person name="Seidl M.F."/>
        </authorList>
    </citation>
    <scope>NUCLEOTIDE SEQUENCE [LARGE SCALE GENOMIC DNA]</scope>
    <source>
        <strain evidence="2 3">CBS 123371</strain>
    </source>
</reference>
<feature type="region of interest" description="Disordered" evidence="1">
    <location>
        <begin position="190"/>
        <end position="219"/>
    </location>
</feature>
<sequence>MERDYGLIFQDRRRDAKAWNNLQSPGERANHDFARFVDFYFLTDGIPDKTKTPEPLALYELRDRKGLHEFAGRIAGLETKSGGSGEDRALCIGWDRSAVWNLVRQMDMQEHEKKEREQEAKWEASMEAHRDYVADLGSKTSRGPGYDFEDGLGLDMSLGHDGSQEAAYDFGPIEGTMLLDLSEEKVAELAVELDSDGGEDESDEEEEEEEKSQPNPPRK</sequence>
<keyword evidence="3" id="KW-1185">Reference proteome</keyword>
<name>A0ABR1K8K3_9PEZI</name>
<protein>
    <submittedName>
        <fullName evidence="2">Uncharacterized protein</fullName>
    </submittedName>
</protein>
<dbReference type="EMBL" id="JBBPHU010000016">
    <property type="protein sequence ID" value="KAK7509842.1"/>
    <property type="molecule type" value="Genomic_DNA"/>
</dbReference>